<keyword evidence="5" id="KW-1185">Reference proteome</keyword>
<name>A0A7K1FEN1_9ACTN</name>
<dbReference type="SUPFAM" id="SSF51679">
    <property type="entry name" value="Bacterial luciferase-like"/>
    <property type="match status" value="1"/>
</dbReference>
<dbReference type="EMBL" id="WLYK01000001">
    <property type="protein sequence ID" value="MTD12558.1"/>
    <property type="molecule type" value="Genomic_DNA"/>
</dbReference>
<feature type="domain" description="Luciferase-like" evidence="3">
    <location>
        <begin position="34"/>
        <end position="284"/>
    </location>
</feature>
<keyword evidence="2" id="KW-0812">Transmembrane</keyword>
<dbReference type="Gene3D" id="3.20.20.30">
    <property type="entry name" value="Luciferase-like domain"/>
    <property type="match status" value="1"/>
</dbReference>
<gene>
    <name evidence="4" type="ORF">GIS00_01185</name>
</gene>
<evidence type="ECO:0000313" key="4">
    <source>
        <dbReference type="EMBL" id="MTD12558.1"/>
    </source>
</evidence>
<evidence type="ECO:0000256" key="2">
    <source>
        <dbReference type="SAM" id="Phobius"/>
    </source>
</evidence>
<evidence type="ECO:0000256" key="1">
    <source>
        <dbReference type="ARBA" id="ARBA00023002"/>
    </source>
</evidence>
<sequence length="319" mass="34739">MTATTAAEAAARVASGTQVPMLLGALLPNDEVDFSTQDLIHWIRAAESAGLHHVVLADHVLGADPTATPEWGTQWSGTSNVGPYTTADVFREPFVLMGYLAALCTLELMTGILILPQRQTALVAKQAAEIDRLTQGRTRLGVGVGWNPVEFEALGRPFHRRGALIEEQVALLRQFWTQDVVRFSGEFHSIPPSGIQRLPVQRPIPIWMGGEAPKVLERIGRCADGWFLFSKVRPGAEFAESLAVVRRSAVEAGRDPDSIGTEPRLVIGDRSDAAIRADVRAWRDLGATHLCLDTRFGGRDPRAHADALARFTDLVRSVG</sequence>
<reference evidence="4 5" key="1">
    <citation type="submission" date="2019-11" db="EMBL/GenBank/DDBJ databases">
        <authorList>
            <person name="Jiang L.-Q."/>
        </authorList>
    </citation>
    <scope>NUCLEOTIDE SEQUENCE [LARGE SCALE GENOMIC DNA]</scope>
    <source>
        <strain evidence="4 5">YIM 132087</strain>
    </source>
</reference>
<dbReference type="GO" id="GO:0016705">
    <property type="term" value="F:oxidoreductase activity, acting on paired donors, with incorporation or reduction of molecular oxygen"/>
    <property type="evidence" value="ECO:0007669"/>
    <property type="project" value="InterPro"/>
</dbReference>
<protein>
    <submittedName>
        <fullName evidence="4">TIGR03619 family F420-dependent LLM class oxidoreductase</fullName>
        <ecNumber evidence="4">1.-.-.-</ecNumber>
    </submittedName>
</protein>
<dbReference type="NCBIfam" id="TIGR03619">
    <property type="entry name" value="F420_Rv2161c"/>
    <property type="match status" value="1"/>
</dbReference>
<dbReference type="RefSeq" id="WP_154766602.1">
    <property type="nucleotide sequence ID" value="NZ_WLYK01000001.1"/>
</dbReference>
<dbReference type="InterPro" id="IPR019921">
    <property type="entry name" value="Lucif-like_OxRdtase_Rv2161c"/>
</dbReference>
<keyword evidence="1 4" id="KW-0560">Oxidoreductase</keyword>
<dbReference type="Proteomes" id="UP000460221">
    <property type="component" value="Unassembled WGS sequence"/>
</dbReference>
<dbReference type="EC" id="1.-.-.-" evidence="4"/>
<dbReference type="InterPro" id="IPR050564">
    <property type="entry name" value="F420-G6PD/mer"/>
</dbReference>
<accession>A0A7K1FEN1</accession>
<dbReference type="InterPro" id="IPR011251">
    <property type="entry name" value="Luciferase-like_dom"/>
</dbReference>
<evidence type="ECO:0000259" key="3">
    <source>
        <dbReference type="Pfam" id="PF00296"/>
    </source>
</evidence>
<evidence type="ECO:0000313" key="5">
    <source>
        <dbReference type="Proteomes" id="UP000460221"/>
    </source>
</evidence>
<dbReference type="PANTHER" id="PTHR43244:SF1">
    <property type="entry name" value="5,10-METHYLENETETRAHYDROMETHANOPTERIN REDUCTASE"/>
    <property type="match status" value="1"/>
</dbReference>
<keyword evidence="2" id="KW-0472">Membrane</keyword>
<keyword evidence="2" id="KW-1133">Transmembrane helix</keyword>
<proteinExistence type="predicted"/>
<dbReference type="Pfam" id="PF00296">
    <property type="entry name" value="Bac_luciferase"/>
    <property type="match status" value="1"/>
</dbReference>
<dbReference type="PANTHER" id="PTHR43244">
    <property type="match status" value="1"/>
</dbReference>
<comment type="caution">
    <text evidence="4">The sequence shown here is derived from an EMBL/GenBank/DDBJ whole genome shotgun (WGS) entry which is preliminary data.</text>
</comment>
<dbReference type="InterPro" id="IPR036661">
    <property type="entry name" value="Luciferase-like_sf"/>
</dbReference>
<organism evidence="4 5">
    <name type="scientific">Nakamurella alba</name>
    <dbReference type="NCBI Taxonomy" id="2665158"/>
    <lineage>
        <taxon>Bacteria</taxon>
        <taxon>Bacillati</taxon>
        <taxon>Actinomycetota</taxon>
        <taxon>Actinomycetes</taxon>
        <taxon>Nakamurellales</taxon>
        <taxon>Nakamurellaceae</taxon>
        <taxon>Nakamurella</taxon>
    </lineage>
</organism>
<dbReference type="AlphaFoldDB" id="A0A7K1FEN1"/>
<feature type="transmembrane region" description="Helical" evidence="2">
    <location>
        <begin position="94"/>
        <end position="115"/>
    </location>
</feature>